<name>A0AAW7XFA3_9GAMM</name>
<evidence type="ECO:0000313" key="8">
    <source>
        <dbReference type="Proteomes" id="UP001177341"/>
    </source>
</evidence>
<dbReference type="GO" id="GO:0003700">
    <property type="term" value="F:DNA-binding transcription factor activity"/>
    <property type="evidence" value="ECO:0007669"/>
    <property type="project" value="InterPro"/>
</dbReference>
<comment type="caution">
    <text evidence="5">The sequence shown here is derived from an EMBL/GenBank/DDBJ whole genome shotgun (WGS) entry which is preliminary data.</text>
</comment>
<evidence type="ECO:0000259" key="4">
    <source>
        <dbReference type="PROSITE" id="PS50949"/>
    </source>
</evidence>
<dbReference type="SUPFAM" id="SSF48008">
    <property type="entry name" value="GntR ligand-binding domain-like"/>
    <property type="match status" value="1"/>
</dbReference>
<protein>
    <submittedName>
        <fullName evidence="5">FadR/GntR family transcriptional regulator</fullName>
    </submittedName>
</protein>
<evidence type="ECO:0000256" key="1">
    <source>
        <dbReference type="ARBA" id="ARBA00023015"/>
    </source>
</evidence>
<dbReference type="SMART" id="SM00345">
    <property type="entry name" value="HTH_GNTR"/>
    <property type="match status" value="1"/>
</dbReference>
<dbReference type="InterPro" id="IPR036390">
    <property type="entry name" value="WH_DNA-bd_sf"/>
</dbReference>
<sequence length="239" mass="26923">MTNNFSTISTSSRSLHVQVARTIARRILSGELAQGSIVPSEMALCEQFGVSRTALREAIKLLTSKGLLESRPKIGTKVVNRAYWNFLDPQLIEWMEGLNDSEEFCLQFLGLRRAVEPEACALAAVNATAEQRIELSETFQKMVKIAENFNQKAWTAVDLKFHRLIFNSTNNDFYLPFGNILTTMFETFIIHSSKDGDVCLDEHRLIYEAIMAGNAKLAKEASLDHLQSNKHRLPEKSIA</sequence>
<dbReference type="Gene3D" id="1.20.120.530">
    <property type="entry name" value="GntR ligand-binding domain-like"/>
    <property type="match status" value="1"/>
</dbReference>
<dbReference type="PRINTS" id="PR00035">
    <property type="entry name" value="HTHGNTR"/>
</dbReference>
<dbReference type="Proteomes" id="UP001169862">
    <property type="component" value="Unassembled WGS sequence"/>
</dbReference>
<dbReference type="SUPFAM" id="SSF46785">
    <property type="entry name" value="Winged helix' DNA-binding domain"/>
    <property type="match status" value="1"/>
</dbReference>
<dbReference type="PANTHER" id="PTHR43537">
    <property type="entry name" value="TRANSCRIPTIONAL REGULATOR, GNTR FAMILY"/>
    <property type="match status" value="1"/>
</dbReference>
<keyword evidence="8" id="KW-1185">Reference proteome</keyword>
<reference evidence="5" key="1">
    <citation type="submission" date="2023-07" db="EMBL/GenBank/DDBJ databases">
        <title>Genome content predicts the carbon catabolic preferences of heterotrophic bacteria.</title>
        <authorList>
            <person name="Gralka M."/>
        </authorList>
    </citation>
    <scope>NUCLEOTIDE SEQUENCE</scope>
    <source>
        <strain evidence="6">5G01</strain>
        <strain evidence="5">I2M16</strain>
    </source>
</reference>
<dbReference type="AlphaFoldDB" id="A0AAW7XFA3"/>
<evidence type="ECO:0000313" key="7">
    <source>
        <dbReference type="Proteomes" id="UP001169862"/>
    </source>
</evidence>
<dbReference type="GO" id="GO:0003677">
    <property type="term" value="F:DNA binding"/>
    <property type="evidence" value="ECO:0007669"/>
    <property type="project" value="UniProtKB-KW"/>
</dbReference>
<proteinExistence type="predicted"/>
<dbReference type="Pfam" id="PF00392">
    <property type="entry name" value="GntR"/>
    <property type="match status" value="1"/>
</dbReference>
<dbReference type="InterPro" id="IPR000524">
    <property type="entry name" value="Tscrpt_reg_HTH_GntR"/>
</dbReference>
<keyword evidence="3" id="KW-0804">Transcription</keyword>
<gene>
    <name evidence="5" type="ORF">Q4490_04565</name>
    <name evidence="6" type="ORF">Q8W30_03050</name>
</gene>
<evidence type="ECO:0000313" key="5">
    <source>
        <dbReference type="EMBL" id="MDO6452830.1"/>
    </source>
</evidence>
<dbReference type="RefSeq" id="WP_215152440.1">
    <property type="nucleotide sequence ID" value="NZ_JAHHDZ010000015.1"/>
</dbReference>
<dbReference type="Pfam" id="PF07729">
    <property type="entry name" value="FCD"/>
    <property type="match status" value="1"/>
</dbReference>
<dbReference type="InterPro" id="IPR011711">
    <property type="entry name" value="GntR_C"/>
</dbReference>
<feature type="domain" description="HTH gntR-type" evidence="4">
    <location>
        <begin position="13"/>
        <end position="81"/>
    </location>
</feature>
<organism evidence="5 7">
    <name type="scientific">Neptunomonas phycophila</name>
    <dbReference type="NCBI Taxonomy" id="1572645"/>
    <lineage>
        <taxon>Bacteria</taxon>
        <taxon>Pseudomonadati</taxon>
        <taxon>Pseudomonadota</taxon>
        <taxon>Gammaproteobacteria</taxon>
        <taxon>Oceanospirillales</taxon>
        <taxon>Oceanospirillaceae</taxon>
        <taxon>Neptunomonas</taxon>
    </lineage>
</organism>
<evidence type="ECO:0000313" key="6">
    <source>
        <dbReference type="EMBL" id="MDP2521539.1"/>
    </source>
</evidence>
<evidence type="ECO:0000256" key="2">
    <source>
        <dbReference type="ARBA" id="ARBA00023125"/>
    </source>
</evidence>
<dbReference type="Proteomes" id="UP001177341">
    <property type="component" value="Unassembled WGS sequence"/>
</dbReference>
<dbReference type="InterPro" id="IPR008920">
    <property type="entry name" value="TF_FadR/GntR_C"/>
</dbReference>
<dbReference type="CDD" id="cd07377">
    <property type="entry name" value="WHTH_GntR"/>
    <property type="match status" value="1"/>
</dbReference>
<dbReference type="InterPro" id="IPR036388">
    <property type="entry name" value="WH-like_DNA-bd_sf"/>
</dbReference>
<dbReference type="SMART" id="SM00895">
    <property type="entry name" value="FCD"/>
    <property type="match status" value="1"/>
</dbReference>
<accession>A0AAW7XFA3</accession>
<dbReference type="EMBL" id="JAUYVO010000002">
    <property type="protein sequence ID" value="MDP2521539.1"/>
    <property type="molecule type" value="Genomic_DNA"/>
</dbReference>
<evidence type="ECO:0000256" key="3">
    <source>
        <dbReference type="ARBA" id="ARBA00023163"/>
    </source>
</evidence>
<dbReference type="PANTHER" id="PTHR43537:SF44">
    <property type="entry name" value="GNTR FAMILY REGULATORY PROTEIN"/>
    <property type="match status" value="1"/>
</dbReference>
<keyword evidence="2" id="KW-0238">DNA-binding</keyword>
<dbReference type="EMBL" id="JAUOPG010000002">
    <property type="protein sequence ID" value="MDO6452830.1"/>
    <property type="molecule type" value="Genomic_DNA"/>
</dbReference>
<keyword evidence="1" id="KW-0805">Transcription regulation</keyword>
<dbReference type="PROSITE" id="PS50949">
    <property type="entry name" value="HTH_GNTR"/>
    <property type="match status" value="1"/>
</dbReference>
<dbReference type="Gene3D" id="1.10.10.10">
    <property type="entry name" value="Winged helix-like DNA-binding domain superfamily/Winged helix DNA-binding domain"/>
    <property type="match status" value="1"/>
</dbReference>